<dbReference type="EMBL" id="JAPQYE010000008">
    <property type="protein sequence ID" value="MCZ0730105.1"/>
    <property type="molecule type" value="Genomic_DNA"/>
</dbReference>
<keyword evidence="6 9" id="KW-0378">Hydrolase</keyword>
<keyword evidence="7 9" id="KW-0119">Carbohydrate metabolism</keyword>
<evidence type="ECO:0000256" key="7">
    <source>
        <dbReference type="ARBA" id="ARBA00023277"/>
    </source>
</evidence>
<keyword evidence="5 12" id="KW-0479">Metal-binding</keyword>
<comment type="cofactor">
    <cofactor evidence="12">
        <name>Zn(2+)</name>
        <dbReference type="ChEBI" id="CHEBI:29105"/>
    </cofactor>
</comment>
<feature type="active site" description="Proton donor" evidence="10">
    <location>
        <position position="17"/>
    </location>
</feature>
<dbReference type="InterPro" id="IPR004446">
    <property type="entry name" value="Heptose_bisP_phosphatase"/>
</dbReference>
<evidence type="ECO:0000313" key="13">
    <source>
        <dbReference type="EMBL" id="MCZ0730105.1"/>
    </source>
</evidence>
<evidence type="ECO:0000256" key="6">
    <source>
        <dbReference type="ARBA" id="ARBA00022801"/>
    </source>
</evidence>
<feature type="site" description="Contributes to substrate recognition" evidence="11">
    <location>
        <position position="109"/>
    </location>
</feature>
<dbReference type="Proteomes" id="UP000193622">
    <property type="component" value="Unassembled WGS sequence"/>
</dbReference>
<dbReference type="GO" id="GO:0016791">
    <property type="term" value="F:phosphatase activity"/>
    <property type="evidence" value="ECO:0007669"/>
    <property type="project" value="InterPro"/>
</dbReference>
<dbReference type="InterPro" id="IPR013954">
    <property type="entry name" value="PNK3P"/>
</dbReference>
<dbReference type="AlphaFoldDB" id="A0A1X1WVF3"/>
<dbReference type="GO" id="GO:0005737">
    <property type="term" value="C:cytoplasm"/>
    <property type="evidence" value="ECO:0007669"/>
    <property type="project" value="UniProtKB-SubCell"/>
</dbReference>
<dbReference type="PANTHER" id="PTHR42891">
    <property type="entry name" value="D-GLYCERO-BETA-D-MANNO-HEPTOSE-1,7-BISPHOSPHATE 7-PHOSPHATASE"/>
    <property type="match status" value="1"/>
</dbReference>
<accession>A0A1X1WVF3</accession>
<dbReference type="RefSeq" id="WP_085173057.1">
    <property type="nucleotide sequence ID" value="NZ_JAPQYE010000008.1"/>
</dbReference>
<dbReference type="Proteomes" id="UP001084650">
    <property type="component" value="Unassembled WGS sequence"/>
</dbReference>
<dbReference type="PANTHER" id="PTHR42891:SF1">
    <property type="entry name" value="D-GLYCERO-BETA-D-MANNO-HEPTOSE-1,7-BISPHOSPHATE 7-PHOSPHATASE"/>
    <property type="match status" value="1"/>
</dbReference>
<evidence type="ECO:0000256" key="11">
    <source>
        <dbReference type="PIRSR" id="PIRSR004682-3"/>
    </source>
</evidence>
<dbReference type="Gene3D" id="3.40.50.1000">
    <property type="entry name" value="HAD superfamily/HAD-like"/>
    <property type="match status" value="1"/>
</dbReference>
<keyword evidence="12" id="KW-0862">Zinc</keyword>
<keyword evidence="4 9" id="KW-0963">Cytoplasm</keyword>
<comment type="subcellular location">
    <subcellularLocation>
        <location evidence="2 9">Cytoplasm</location>
    </subcellularLocation>
</comment>
<dbReference type="InterPro" id="IPR006549">
    <property type="entry name" value="HAD-SF_hydro_IIIA"/>
</dbReference>
<dbReference type="NCBIfam" id="TIGR01662">
    <property type="entry name" value="HAD-SF-IIIA"/>
    <property type="match status" value="1"/>
</dbReference>
<organism evidence="14 15">
    <name type="scientific">Mycolicibacterium iranicum</name>
    <name type="common">Mycobacterium iranicum</name>
    <dbReference type="NCBI Taxonomy" id="912594"/>
    <lineage>
        <taxon>Bacteria</taxon>
        <taxon>Bacillati</taxon>
        <taxon>Actinomycetota</taxon>
        <taxon>Actinomycetes</taxon>
        <taxon>Mycobacteriales</taxon>
        <taxon>Mycobacteriaceae</taxon>
        <taxon>Mycolicibacterium</taxon>
    </lineage>
</organism>
<feature type="binding site" evidence="12">
    <location>
        <position position="106"/>
    </location>
    <ligand>
        <name>Zn(2+)</name>
        <dbReference type="ChEBI" id="CHEBI:29105"/>
    </ligand>
</feature>
<evidence type="ECO:0000256" key="10">
    <source>
        <dbReference type="PIRSR" id="PIRSR004682-1"/>
    </source>
</evidence>
<comment type="cofactor">
    <cofactor evidence="1 12">
        <name>Mg(2+)</name>
        <dbReference type="ChEBI" id="CHEBI:18420"/>
    </cofactor>
</comment>
<evidence type="ECO:0000256" key="2">
    <source>
        <dbReference type="ARBA" id="ARBA00004496"/>
    </source>
</evidence>
<evidence type="ECO:0000313" key="14">
    <source>
        <dbReference type="EMBL" id="ORV90542.1"/>
    </source>
</evidence>
<dbReference type="CDD" id="cd07503">
    <property type="entry name" value="HAD_HisB-N"/>
    <property type="match status" value="1"/>
</dbReference>
<evidence type="ECO:0000256" key="1">
    <source>
        <dbReference type="ARBA" id="ARBA00001946"/>
    </source>
</evidence>
<dbReference type="EC" id="3.1.3.-" evidence="9"/>
<dbReference type="EMBL" id="LQPC01000020">
    <property type="protein sequence ID" value="ORV90542.1"/>
    <property type="molecule type" value="Genomic_DNA"/>
</dbReference>
<evidence type="ECO:0000256" key="12">
    <source>
        <dbReference type="PIRSR" id="PIRSR004682-4"/>
    </source>
</evidence>
<feature type="site" description="Stabilizes the phosphoryl group" evidence="11">
    <location>
        <position position="59"/>
    </location>
</feature>
<feature type="binding site" evidence="12">
    <location>
        <position position="17"/>
    </location>
    <ligand>
        <name>Mg(2+)</name>
        <dbReference type="ChEBI" id="CHEBI:18420"/>
    </ligand>
</feature>
<protein>
    <recommendedName>
        <fullName evidence="8 9">D,D-heptose 1,7-bisphosphate phosphatase</fullName>
        <ecNumber evidence="9">3.1.3.-</ecNumber>
    </recommendedName>
</protein>
<feature type="binding site" evidence="12">
    <location>
        <position position="136"/>
    </location>
    <ligand>
        <name>Mg(2+)</name>
        <dbReference type="ChEBI" id="CHEBI:18420"/>
    </ligand>
</feature>
<proteinExistence type="inferred from homology"/>
<dbReference type="GO" id="GO:0005975">
    <property type="term" value="P:carbohydrate metabolic process"/>
    <property type="evidence" value="ECO:0007669"/>
    <property type="project" value="InterPro"/>
</dbReference>
<name>A0A1X1WVF3_MYCIR</name>
<feature type="site" description="Contributes to substrate recognition" evidence="11">
    <location>
        <position position="110"/>
    </location>
</feature>
<sequence length="189" mass="20797">MIEARADAEWCLFLDRDGVINRQIVGDYVRGWHDFEWLPHARSALRSLRVWAPHLVVVTNQQGVGKGLMRCEDVADIHQRMRTELAEHSVALDAVVFCPHLESSNCDCRKPRPGMVLSWLREHPSVVPSLSIMAGDSHTDIELAHTVAAVTGSCASILIGGRADQDVAADMAFSSLSDFADAVQRVRGA</sequence>
<evidence type="ECO:0000313" key="15">
    <source>
        <dbReference type="Proteomes" id="UP000193622"/>
    </source>
</evidence>
<dbReference type="Pfam" id="PF08645">
    <property type="entry name" value="PNK3P"/>
    <property type="match status" value="1"/>
</dbReference>
<evidence type="ECO:0000256" key="5">
    <source>
        <dbReference type="ARBA" id="ARBA00022723"/>
    </source>
</evidence>
<dbReference type="NCBIfam" id="TIGR01656">
    <property type="entry name" value="Histidinol-ppas"/>
    <property type="match status" value="1"/>
</dbReference>
<feature type="active site" description="Nucleophile" evidence="10">
    <location>
        <position position="15"/>
    </location>
</feature>
<evidence type="ECO:0000256" key="4">
    <source>
        <dbReference type="ARBA" id="ARBA00022490"/>
    </source>
</evidence>
<reference evidence="14 15" key="1">
    <citation type="submission" date="2016-01" db="EMBL/GenBank/DDBJ databases">
        <title>The new phylogeny of the genus Mycobacterium.</title>
        <authorList>
            <person name="Tarcisio F."/>
            <person name="Conor M."/>
            <person name="Antonella G."/>
            <person name="Elisabetta G."/>
            <person name="Giulia F.S."/>
            <person name="Sara T."/>
            <person name="Anna F."/>
            <person name="Clotilde B."/>
            <person name="Roberto B."/>
            <person name="Veronica D.S."/>
            <person name="Fabio R."/>
            <person name="Monica P."/>
            <person name="Olivier J."/>
            <person name="Enrico T."/>
            <person name="Nicola S."/>
        </authorList>
    </citation>
    <scope>NUCLEOTIDE SEQUENCE [LARGE SCALE GENOMIC DNA]</scope>
    <source>
        <strain evidence="14 15">DSM 45541</strain>
    </source>
</reference>
<comment type="subunit">
    <text evidence="3">Monomer.</text>
</comment>
<dbReference type="InterPro" id="IPR036412">
    <property type="entry name" value="HAD-like_sf"/>
</dbReference>
<evidence type="ECO:0000256" key="9">
    <source>
        <dbReference type="PIRNR" id="PIRNR004682"/>
    </source>
</evidence>
<dbReference type="PIRSF" id="PIRSF004682">
    <property type="entry name" value="GmhB"/>
    <property type="match status" value="1"/>
</dbReference>
<reference evidence="13" key="2">
    <citation type="submission" date="2022-12" db="EMBL/GenBank/DDBJ databases">
        <title>Whole genome sequence of Mycolicibacterium iranicum strain SBH312.</title>
        <authorList>
            <person name="Jani J."/>
            <person name="Arifin Mustapha Z."/>
            <person name="Ahmed K."/>
            <person name="Kai Ling C."/>
        </authorList>
    </citation>
    <scope>NUCLEOTIDE SEQUENCE</scope>
    <source>
        <strain evidence="13">SBH312</strain>
    </source>
</reference>
<dbReference type="GO" id="GO:0046872">
    <property type="term" value="F:metal ion binding"/>
    <property type="evidence" value="ECO:0007669"/>
    <property type="project" value="UniProtKB-KW"/>
</dbReference>
<evidence type="ECO:0000256" key="8">
    <source>
        <dbReference type="ARBA" id="ARBA00031828"/>
    </source>
</evidence>
<keyword evidence="12" id="KW-0460">Magnesium</keyword>
<evidence type="ECO:0000256" key="3">
    <source>
        <dbReference type="ARBA" id="ARBA00011245"/>
    </source>
</evidence>
<feature type="binding site" evidence="12">
    <location>
        <position position="98"/>
    </location>
    <ligand>
        <name>Zn(2+)</name>
        <dbReference type="ChEBI" id="CHEBI:29105"/>
    </ligand>
</feature>
<comment type="similarity">
    <text evidence="9">Belongs to the gmhB family.</text>
</comment>
<feature type="binding site" evidence="12">
    <location>
        <position position="108"/>
    </location>
    <ligand>
        <name>Zn(2+)</name>
        <dbReference type="ChEBI" id="CHEBI:29105"/>
    </ligand>
</feature>
<dbReference type="InterPro" id="IPR006543">
    <property type="entry name" value="Histidinol-phos"/>
</dbReference>
<dbReference type="InterPro" id="IPR023214">
    <property type="entry name" value="HAD_sf"/>
</dbReference>
<evidence type="ECO:0000313" key="16">
    <source>
        <dbReference type="Proteomes" id="UP001084650"/>
    </source>
</evidence>
<feature type="binding site" evidence="12">
    <location>
        <position position="15"/>
    </location>
    <ligand>
        <name>Mg(2+)</name>
        <dbReference type="ChEBI" id="CHEBI:18420"/>
    </ligand>
</feature>
<comment type="caution">
    <text evidence="14">The sequence shown here is derived from an EMBL/GenBank/DDBJ whole genome shotgun (WGS) entry which is preliminary data.</text>
</comment>
<gene>
    <name evidence="14" type="ORF">AWC12_07305</name>
    <name evidence="13" type="ORF">OY187_18830</name>
</gene>
<keyword evidence="16" id="KW-1185">Reference proteome</keyword>
<feature type="binding site" evidence="12">
    <location>
        <position position="100"/>
    </location>
    <ligand>
        <name>Zn(2+)</name>
        <dbReference type="ChEBI" id="CHEBI:29105"/>
    </ligand>
</feature>
<dbReference type="SUPFAM" id="SSF56784">
    <property type="entry name" value="HAD-like"/>
    <property type="match status" value="1"/>
</dbReference>